<evidence type="ECO:0000256" key="1">
    <source>
        <dbReference type="SAM" id="SignalP"/>
    </source>
</evidence>
<dbReference type="EMBL" id="JRLW01000001">
    <property type="protein sequence ID" value="KGO90591.1"/>
    <property type="molecule type" value="Genomic_DNA"/>
</dbReference>
<evidence type="ECO:0000313" key="2">
    <source>
        <dbReference type="EMBL" id="KGO90591.1"/>
    </source>
</evidence>
<evidence type="ECO:0008006" key="4">
    <source>
        <dbReference type="Google" id="ProtNLM"/>
    </source>
</evidence>
<keyword evidence="3" id="KW-1185">Reference proteome</keyword>
<evidence type="ECO:0000313" key="3">
    <source>
        <dbReference type="Proteomes" id="UP000030121"/>
    </source>
</evidence>
<sequence>MKPFLNIFLLFASVLCFGQNISNKEMSTETSGVNKKMSKQAIQTNFNVASIVVYQENAEAKIKDLYSYFQLLSGNESEAFKNQVMESIKSLFGNTAVMMDNMVLDADTTITLDAFLQLLKSSKHHIQLLEIEKKAVQENSFVFSYTVLVNSQKKNIQQQVFFYPVQKQFGNKTKEVWEYTLGPLKM</sequence>
<dbReference type="AlphaFoldDB" id="A0A0A2MG70"/>
<name>A0A0A2MG70_9FLAO</name>
<feature type="chain" id="PRO_5002003156" description="Nuclear transport factor 2 family protein" evidence="1">
    <location>
        <begin position="19"/>
        <end position="186"/>
    </location>
</feature>
<proteinExistence type="predicted"/>
<dbReference type="OrthoDB" id="1356195at2"/>
<keyword evidence="1" id="KW-0732">Signal</keyword>
<organism evidence="2 3">
    <name type="scientific">Flavobacterium suncheonense GH29-5 = DSM 17707</name>
    <dbReference type="NCBI Taxonomy" id="1121899"/>
    <lineage>
        <taxon>Bacteria</taxon>
        <taxon>Pseudomonadati</taxon>
        <taxon>Bacteroidota</taxon>
        <taxon>Flavobacteriia</taxon>
        <taxon>Flavobacteriales</taxon>
        <taxon>Flavobacteriaceae</taxon>
        <taxon>Flavobacterium</taxon>
    </lineage>
</organism>
<reference evidence="2 3" key="1">
    <citation type="submission" date="2013-09" db="EMBL/GenBank/DDBJ databases">
        <authorList>
            <person name="Zeng Z."/>
            <person name="Chen C."/>
        </authorList>
    </citation>
    <scope>NUCLEOTIDE SEQUENCE [LARGE SCALE GENOMIC DNA]</scope>
    <source>
        <strain evidence="2 3">GH29-5</strain>
    </source>
</reference>
<comment type="caution">
    <text evidence="2">The sequence shown here is derived from an EMBL/GenBank/DDBJ whole genome shotgun (WGS) entry which is preliminary data.</text>
</comment>
<dbReference type="STRING" id="1121899.GCA_000430025_00926"/>
<dbReference type="RefSeq" id="WP_035743840.1">
    <property type="nucleotide sequence ID" value="NZ_AUCZ01000004.1"/>
</dbReference>
<dbReference type="Proteomes" id="UP000030121">
    <property type="component" value="Unassembled WGS sequence"/>
</dbReference>
<gene>
    <name evidence="2" type="ORF">Q764_00260</name>
</gene>
<accession>A0A0A2MG70</accession>
<dbReference type="eggNOG" id="ENOG5030QN8">
    <property type="taxonomic scope" value="Bacteria"/>
</dbReference>
<protein>
    <recommendedName>
        <fullName evidence="4">Nuclear transport factor 2 family protein</fullName>
    </recommendedName>
</protein>
<feature type="signal peptide" evidence="1">
    <location>
        <begin position="1"/>
        <end position="18"/>
    </location>
</feature>